<reference evidence="2" key="1">
    <citation type="submission" date="2022-12" db="EMBL/GenBank/DDBJ databases">
        <title>Development of a Multilocus Sequence Typing Scheme for Bacteroides fragilis Based on Whole Genome Sequencing Data and Clinical Application.</title>
        <authorList>
            <person name="Nielsen F.D."/>
            <person name="Justesen U.S."/>
        </authorList>
    </citation>
    <scope>NUCLEOTIDE SEQUENCE</scope>
    <source>
        <strain evidence="2">BF_BC_ODE_DK_2015_2</strain>
    </source>
</reference>
<dbReference type="InterPro" id="IPR004291">
    <property type="entry name" value="Transposase_IS66_central"/>
</dbReference>
<organism evidence="2 3">
    <name type="scientific">Bacteroides fragilis</name>
    <dbReference type="NCBI Taxonomy" id="817"/>
    <lineage>
        <taxon>Bacteria</taxon>
        <taxon>Pseudomonadati</taxon>
        <taxon>Bacteroidota</taxon>
        <taxon>Bacteroidia</taxon>
        <taxon>Bacteroidales</taxon>
        <taxon>Bacteroidaceae</taxon>
        <taxon>Bacteroides</taxon>
    </lineage>
</organism>
<dbReference type="InterPro" id="IPR052344">
    <property type="entry name" value="Transposase-related"/>
</dbReference>
<dbReference type="Pfam" id="PF03050">
    <property type="entry name" value="DDE_Tnp_IS66"/>
    <property type="match status" value="1"/>
</dbReference>
<dbReference type="PANTHER" id="PTHR33678">
    <property type="entry name" value="BLL1576 PROTEIN"/>
    <property type="match status" value="1"/>
</dbReference>
<protein>
    <submittedName>
        <fullName evidence="2">Transposase</fullName>
    </submittedName>
</protein>
<name>A0ABD4VYT7_BACFG</name>
<comment type="caution">
    <text evidence="2">The sequence shown here is derived from an EMBL/GenBank/DDBJ whole genome shotgun (WGS) entry which is preliminary data.</text>
</comment>
<gene>
    <name evidence="2" type="ORF">O1422_20650</name>
</gene>
<evidence type="ECO:0000259" key="1">
    <source>
        <dbReference type="Pfam" id="PF03050"/>
    </source>
</evidence>
<feature type="domain" description="Transposase IS66 central" evidence="1">
    <location>
        <begin position="6"/>
        <end position="233"/>
    </location>
</feature>
<dbReference type="PANTHER" id="PTHR33678:SF2">
    <property type="match status" value="1"/>
</dbReference>
<evidence type="ECO:0000313" key="3">
    <source>
        <dbReference type="Proteomes" id="UP001075704"/>
    </source>
</evidence>
<evidence type="ECO:0000313" key="2">
    <source>
        <dbReference type="EMBL" id="MCZ2656559.1"/>
    </source>
</evidence>
<sequence length="285" mass="32795">MKTIVLEKDSIVNCDEAWCKVRKYAHYKKCYIRVLVNKSQKVVIFFYEKGSRGRDVLTDFLGDAELKGIMSDGYNAYVFIGDELKSAQSKDIVHQVCMSHANNKFIRAVNLGNEPEVALFSNDLKEFFANEHRYDEAGLTPERRLRERQSLATKEILIGVWSRLESELSKGSEVRSQYYTEALNYLNHFWDEIFVFLEDGELPIDNNLAERTIRKLTTQRSNSLHYGSDAGVEMTAIYHSAIATVKLHGSSFWNFIGTFFKNIFNGCRDYVNMVPDKITLTTSQC</sequence>
<dbReference type="Proteomes" id="UP001075704">
    <property type="component" value="Unassembled WGS sequence"/>
</dbReference>
<accession>A0ABD4VYT7</accession>
<dbReference type="AlphaFoldDB" id="A0ABD4VYT7"/>
<dbReference type="EMBL" id="JAPUAC010000025">
    <property type="protein sequence ID" value="MCZ2656559.1"/>
    <property type="molecule type" value="Genomic_DNA"/>
</dbReference>
<proteinExistence type="predicted"/>